<feature type="compositionally biased region" description="Low complexity" evidence="1">
    <location>
        <begin position="44"/>
        <end position="65"/>
    </location>
</feature>
<dbReference type="OMA" id="MALMEEP"/>
<evidence type="ECO:0000313" key="3">
    <source>
        <dbReference type="Proteomes" id="UP000298652"/>
    </source>
</evidence>
<dbReference type="Gramene" id="TKW29909">
    <property type="protein sequence ID" value="TKW29909"/>
    <property type="gene ID" value="SEVIR_3G426200v2"/>
</dbReference>
<dbReference type="Proteomes" id="UP000298652">
    <property type="component" value="Chromosome 3"/>
</dbReference>
<reference evidence="2" key="1">
    <citation type="submission" date="2019-03" db="EMBL/GenBank/DDBJ databases">
        <title>WGS assembly of Setaria viridis.</title>
        <authorList>
            <person name="Huang P."/>
            <person name="Jenkins J."/>
            <person name="Grimwood J."/>
            <person name="Barry K."/>
            <person name="Healey A."/>
            <person name="Mamidi S."/>
            <person name="Sreedasyam A."/>
            <person name="Shu S."/>
            <person name="Feldman M."/>
            <person name="Wu J."/>
            <person name="Yu Y."/>
            <person name="Chen C."/>
            <person name="Johnson J."/>
            <person name="Rokhsar D."/>
            <person name="Baxter I."/>
            <person name="Schmutz J."/>
            <person name="Brutnell T."/>
            <person name="Kellogg E."/>
        </authorList>
    </citation>
    <scope>NUCLEOTIDE SEQUENCE [LARGE SCALE GENOMIC DNA]</scope>
</reference>
<proteinExistence type="predicted"/>
<accession>A0A4U6VQ59</accession>
<evidence type="ECO:0000313" key="2">
    <source>
        <dbReference type="EMBL" id="TKW29909.1"/>
    </source>
</evidence>
<dbReference type="AlphaFoldDB" id="A0A4U6VQ59"/>
<feature type="region of interest" description="Disordered" evidence="1">
    <location>
        <begin position="40"/>
        <end position="86"/>
    </location>
</feature>
<keyword evidence="3" id="KW-1185">Reference proteome</keyword>
<protein>
    <submittedName>
        <fullName evidence="2">Uncharacterized protein</fullName>
    </submittedName>
</protein>
<gene>
    <name evidence="2" type="ORF">SEVIR_3G426200v2</name>
</gene>
<dbReference type="PANTHER" id="PTHR34190:SF4">
    <property type="entry name" value="EXPRESSED PROTEIN"/>
    <property type="match status" value="1"/>
</dbReference>
<evidence type="ECO:0000256" key="1">
    <source>
        <dbReference type="SAM" id="MobiDB-lite"/>
    </source>
</evidence>
<organism evidence="2 3">
    <name type="scientific">Setaria viridis</name>
    <name type="common">Green bristlegrass</name>
    <name type="synonym">Setaria italica subsp. viridis</name>
    <dbReference type="NCBI Taxonomy" id="4556"/>
    <lineage>
        <taxon>Eukaryota</taxon>
        <taxon>Viridiplantae</taxon>
        <taxon>Streptophyta</taxon>
        <taxon>Embryophyta</taxon>
        <taxon>Tracheophyta</taxon>
        <taxon>Spermatophyta</taxon>
        <taxon>Magnoliopsida</taxon>
        <taxon>Liliopsida</taxon>
        <taxon>Poales</taxon>
        <taxon>Poaceae</taxon>
        <taxon>PACMAD clade</taxon>
        <taxon>Panicoideae</taxon>
        <taxon>Panicodae</taxon>
        <taxon>Paniceae</taxon>
        <taxon>Cenchrinae</taxon>
        <taxon>Setaria</taxon>
    </lineage>
</organism>
<dbReference type="PANTHER" id="PTHR34190">
    <property type="entry name" value="EXPRESSED PROTEIN"/>
    <property type="match status" value="1"/>
</dbReference>
<name>A0A4U6VQ59_SETVI</name>
<sequence>MAAWVARQQAAVPPATSMMARVDRLDLVLGYLEEMTMQQHGHRTSTAASGAWSPSTASSSSAASTPRGSKTWRRRPAKEALEEAQAKGTLVDRIGVLEDRVLKMEEDMDINITTMSAGSSSSRKKSKGIKSLVKSCVRGKLKTKE</sequence>
<dbReference type="EMBL" id="CM016554">
    <property type="protein sequence ID" value="TKW29909.1"/>
    <property type="molecule type" value="Genomic_DNA"/>
</dbReference>